<feature type="domain" description="Glycosyltransferase 2-like" evidence="2">
    <location>
        <begin position="10"/>
        <end position="171"/>
    </location>
</feature>
<feature type="region of interest" description="Disordered" evidence="1">
    <location>
        <begin position="343"/>
        <end position="363"/>
    </location>
</feature>
<organism evidence="3 4">
    <name type="scientific">Rhodovulum visakhapatnamense</name>
    <dbReference type="NCBI Taxonomy" id="364297"/>
    <lineage>
        <taxon>Bacteria</taxon>
        <taxon>Pseudomonadati</taxon>
        <taxon>Pseudomonadota</taxon>
        <taxon>Alphaproteobacteria</taxon>
        <taxon>Rhodobacterales</taxon>
        <taxon>Paracoccaceae</taxon>
        <taxon>Rhodovulum</taxon>
    </lineage>
</organism>
<proteinExistence type="predicted"/>
<comment type="caution">
    <text evidence="3">The sequence shown here is derived from an EMBL/GenBank/DDBJ whole genome shotgun (WGS) entry which is preliminary data.</text>
</comment>
<dbReference type="PANTHER" id="PTHR43685">
    <property type="entry name" value="GLYCOSYLTRANSFERASE"/>
    <property type="match status" value="1"/>
</dbReference>
<dbReference type="Gene3D" id="3.90.550.10">
    <property type="entry name" value="Spore Coat Polysaccharide Biosynthesis Protein SpsA, Chain A"/>
    <property type="match status" value="1"/>
</dbReference>
<dbReference type="RefSeq" id="WP_075784852.1">
    <property type="nucleotide sequence ID" value="NZ_JAESIL010000004.1"/>
</dbReference>
<dbReference type="Proteomes" id="UP000635853">
    <property type="component" value="Unassembled WGS sequence"/>
</dbReference>
<dbReference type="InterPro" id="IPR001173">
    <property type="entry name" value="Glyco_trans_2-like"/>
</dbReference>
<dbReference type="EMBL" id="JAESIL010000004">
    <property type="protein sequence ID" value="MBL3576832.1"/>
    <property type="molecule type" value="Genomic_DNA"/>
</dbReference>
<evidence type="ECO:0000313" key="3">
    <source>
        <dbReference type="EMBL" id="MBL3576832.1"/>
    </source>
</evidence>
<reference evidence="4" key="1">
    <citation type="submission" date="2021-01" db="EMBL/GenBank/DDBJ databases">
        <title>Draft genomes of Rhodovulum sulfidophilum.</title>
        <authorList>
            <person name="Guzman M.S."/>
        </authorList>
    </citation>
    <scope>NUCLEOTIDE SEQUENCE [LARGE SCALE GENOMIC DNA]</scope>
    <source>
        <strain evidence="4">AB19</strain>
    </source>
</reference>
<dbReference type="InterPro" id="IPR050834">
    <property type="entry name" value="Glycosyltransf_2"/>
</dbReference>
<feature type="compositionally biased region" description="Pro residues" evidence="1">
    <location>
        <begin position="351"/>
        <end position="363"/>
    </location>
</feature>
<accession>A0ABS1RB19</accession>
<evidence type="ECO:0000256" key="1">
    <source>
        <dbReference type="SAM" id="MobiDB-lite"/>
    </source>
</evidence>
<name>A0ABS1RB19_9RHOB</name>
<keyword evidence="4" id="KW-1185">Reference proteome</keyword>
<dbReference type="SUPFAM" id="SSF53448">
    <property type="entry name" value="Nucleotide-diphospho-sugar transferases"/>
    <property type="match status" value="1"/>
</dbReference>
<evidence type="ECO:0000259" key="2">
    <source>
        <dbReference type="Pfam" id="PF00535"/>
    </source>
</evidence>
<gene>
    <name evidence="3" type="ORF">JMJ92_01450</name>
</gene>
<sequence length="426" mass="45640">MIPEPRPVISLVIPTRERAHYLDAAIRSALVAADAADAPVEIVVSDNASSDDTPAVIAGFDDPRIVALRTDRRLSMRENFQFALSHTTGDHVLFIGDDDAVLPNGLRLLADLIARHDPDIVKWRVMTYLWPDPRTGAAGTLRVRPQALDGRLKRLDPAAVLDGFARARFRSYHDGGMIYHGCISRRLIARAEAASGGPYFRGSSPDVFTSLQALMVTDRPILRINLPITLGGSSPRSNGAAGQKLAVSGASAEGTEFARFIAETGTDPYQCRLPVSCPSLTMMTLDCLQCAAELQGYPLKIDAAAWSARIAADIGRFAEPTRSTCEALARVLLGPDFHLDDPASESAVPVAPSPAPALAPPDGPALRRVSTTLHFEGGRMTADAAAAADTLDGLVRLGRTDARPPGALGRVRNVLGQHARARWMLR</sequence>
<protein>
    <submittedName>
        <fullName evidence="3">Glycosyltransferase family 2 protein</fullName>
    </submittedName>
</protein>
<dbReference type="PANTHER" id="PTHR43685:SF11">
    <property type="entry name" value="GLYCOSYLTRANSFERASE TAGX-RELATED"/>
    <property type="match status" value="1"/>
</dbReference>
<evidence type="ECO:0000313" key="4">
    <source>
        <dbReference type="Proteomes" id="UP000635853"/>
    </source>
</evidence>
<dbReference type="CDD" id="cd00761">
    <property type="entry name" value="Glyco_tranf_GTA_type"/>
    <property type="match status" value="1"/>
</dbReference>
<dbReference type="Pfam" id="PF00535">
    <property type="entry name" value="Glycos_transf_2"/>
    <property type="match status" value="1"/>
</dbReference>
<dbReference type="InterPro" id="IPR029044">
    <property type="entry name" value="Nucleotide-diphossugar_trans"/>
</dbReference>